<dbReference type="PANTHER" id="PTHR19359:SF95">
    <property type="entry name" value="CYTOCHROME B5 TYPE B"/>
    <property type="match status" value="1"/>
</dbReference>
<evidence type="ECO:0000256" key="4">
    <source>
        <dbReference type="ARBA" id="ARBA00038168"/>
    </source>
</evidence>
<dbReference type="VEuPathDB" id="VectorBase:ASIS016857"/>
<evidence type="ECO:0000256" key="3">
    <source>
        <dbReference type="ARBA" id="ARBA00023004"/>
    </source>
</evidence>
<dbReference type="AlphaFoldDB" id="A0A084W462"/>
<evidence type="ECO:0000259" key="6">
    <source>
        <dbReference type="PROSITE" id="PS50255"/>
    </source>
</evidence>
<keyword evidence="2 5" id="KW-0479">Metal-binding</keyword>
<comment type="similarity">
    <text evidence="4 5">Belongs to the cytochrome b5 family.</text>
</comment>
<evidence type="ECO:0000256" key="2">
    <source>
        <dbReference type="ARBA" id="ARBA00022723"/>
    </source>
</evidence>
<dbReference type="SMART" id="SM01117">
    <property type="entry name" value="Cyt-b5"/>
    <property type="match status" value="1"/>
</dbReference>
<evidence type="ECO:0000313" key="9">
    <source>
        <dbReference type="Proteomes" id="UP000030765"/>
    </source>
</evidence>
<evidence type="ECO:0000256" key="5">
    <source>
        <dbReference type="RuleBase" id="RU362121"/>
    </source>
</evidence>
<dbReference type="PANTHER" id="PTHR19359">
    <property type="entry name" value="CYTOCHROME B5"/>
    <property type="match status" value="1"/>
</dbReference>
<dbReference type="Proteomes" id="UP000030765">
    <property type="component" value="Unassembled WGS sequence"/>
</dbReference>
<dbReference type="PROSITE" id="PS00191">
    <property type="entry name" value="CYTOCHROME_B5_1"/>
    <property type="match status" value="1"/>
</dbReference>
<keyword evidence="9" id="KW-1185">Reference proteome</keyword>
<dbReference type="InterPro" id="IPR050668">
    <property type="entry name" value="Cytochrome_b5"/>
</dbReference>
<reference evidence="7 9" key="1">
    <citation type="journal article" date="2014" name="BMC Genomics">
        <title>Genome sequence of Anopheles sinensis provides insight into genetics basis of mosquito competence for malaria parasites.</title>
        <authorList>
            <person name="Zhou D."/>
            <person name="Zhang D."/>
            <person name="Ding G."/>
            <person name="Shi L."/>
            <person name="Hou Q."/>
            <person name="Ye Y."/>
            <person name="Xu Y."/>
            <person name="Zhou H."/>
            <person name="Xiong C."/>
            <person name="Li S."/>
            <person name="Yu J."/>
            <person name="Hong S."/>
            <person name="Yu X."/>
            <person name="Zou P."/>
            <person name="Chen C."/>
            <person name="Chang X."/>
            <person name="Wang W."/>
            <person name="Lv Y."/>
            <person name="Sun Y."/>
            <person name="Ma L."/>
            <person name="Shen B."/>
            <person name="Zhu C."/>
        </authorList>
    </citation>
    <scope>NUCLEOTIDE SEQUENCE [LARGE SCALE GENOMIC DNA]</scope>
</reference>
<accession>A0A084W462</accession>
<evidence type="ECO:0000313" key="8">
    <source>
        <dbReference type="EnsemblMetazoa" id="ASIC012944-PA"/>
    </source>
</evidence>
<organism evidence="7">
    <name type="scientific">Anopheles sinensis</name>
    <name type="common">Mosquito</name>
    <dbReference type="NCBI Taxonomy" id="74873"/>
    <lineage>
        <taxon>Eukaryota</taxon>
        <taxon>Metazoa</taxon>
        <taxon>Ecdysozoa</taxon>
        <taxon>Arthropoda</taxon>
        <taxon>Hexapoda</taxon>
        <taxon>Insecta</taxon>
        <taxon>Pterygota</taxon>
        <taxon>Neoptera</taxon>
        <taxon>Endopterygota</taxon>
        <taxon>Diptera</taxon>
        <taxon>Nematocera</taxon>
        <taxon>Culicoidea</taxon>
        <taxon>Culicidae</taxon>
        <taxon>Anophelinae</taxon>
        <taxon>Anopheles</taxon>
    </lineage>
</organism>
<dbReference type="InterPro" id="IPR036400">
    <property type="entry name" value="Cyt_B5-like_heme/steroid_sf"/>
</dbReference>
<gene>
    <name evidence="7" type="ORF">ZHAS_00012944</name>
</gene>
<dbReference type="EMBL" id="KE525297">
    <property type="protein sequence ID" value="KFB45006.1"/>
    <property type="molecule type" value="Genomic_DNA"/>
</dbReference>
<dbReference type="VEuPathDB" id="VectorBase:ASIC012944"/>
<dbReference type="InterPro" id="IPR001199">
    <property type="entry name" value="Cyt_B5-like_heme/steroid-bd"/>
</dbReference>
<proteinExistence type="inferred from homology"/>
<sequence>MPGELKEYTLAEVAMRNGKDGTPTWIVIRDNVYDVTGYMEDHPGGSELITEWAGKDVTKDFDDFGHSSDAMRILRTLHVGVLVQCDQAKNRQAGGQKSVSYAESEENLVEKKRSKRRKFILCG</sequence>
<dbReference type="GO" id="GO:0046872">
    <property type="term" value="F:metal ion binding"/>
    <property type="evidence" value="ECO:0007669"/>
    <property type="project" value="UniProtKB-UniRule"/>
</dbReference>
<dbReference type="PROSITE" id="PS50255">
    <property type="entry name" value="CYTOCHROME_B5_2"/>
    <property type="match status" value="1"/>
</dbReference>
<evidence type="ECO:0000256" key="1">
    <source>
        <dbReference type="ARBA" id="ARBA00022617"/>
    </source>
</evidence>
<reference evidence="8" key="2">
    <citation type="submission" date="2020-05" db="UniProtKB">
        <authorList>
            <consortium name="EnsemblMetazoa"/>
        </authorList>
    </citation>
    <scope>IDENTIFICATION</scope>
</reference>
<dbReference type="GO" id="GO:0020037">
    <property type="term" value="F:heme binding"/>
    <property type="evidence" value="ECO:0007669"/>
    <property type="project" value="UniProtKB-UniRule"/>
</dbReference>
<dbReference type="SUPFAM" id="SSF55856">
    <property type="entry name" value="Cytochrome b5-like heme/steroid binding domain"/>
    <property type="match status" value="1"/>
</dbReference>
<keyword evidence="3 5" id="KW-0408">Iron</keyword>
<dbReference type="Pfam" id="PF00173">
    <property type="entry name" value="Cyt-b5"/>
    <property type="match status" value="1"/>
</dbReference>
<dbReference type="EnsemblMetazoa" id="ASIC012944-RA">
    <property type="protein sequence ID" value="ASIC012944-PA"/>
    <property type="gene ID" value="ASIC012944"/>
</dbReference>
<dbReference type="InterPro" id="IPR018506">
    <property type="entry name" value="Cyt_B5_heme-BS"/>
</dbReference>
<dbReference type="PRINTS" id="PR00363">
    <property type="entry name" value="CYTOCHROMEB5"/>
</dbReference>
<evidence type="ECO:0000313" key="7">
    <source>
        <dbReference type="EMBL" id="KFB45006.1"/>
    </source>
</evidence>
<dbReference type="Gene3D" id="3.10.120.10">
    <property type="entry name" value="Cytochrome b5-like heme/steroid binding domain"/>
    <property type="match status" value="1"/>
</dbReference>
<keyword evidence="1 5" id="KW-0349">Heme</keyword>
<protein>
    <submittedName>
        <fullName evidence="7">AGAP006060-PA-like protein</fullName>
    </submittedName>
</protein>
<dbReference type="STRING" id="74873.A0A084W462"/>
<name>A0A084W462_ANOSI</name>
<dbReference type="EMBL" id="ATLV01020282">
    <property type="status" value="NOT_ANNOTATED_CDS"/>
    <property type="molecule type" value="Genomic_DNA"/>
</dbReference>
<dbReference type="OMA" id="PTWIVIR"/>
<dbReference type="GO" id="GO:0016020">
    <property type="term" value="C:membrane"/>
    <property type="evidence" value="ECO:0007669"/>
    <property type="project" value="TreeGrafter"/>
</dbReference>
<dbReference type="OrthoDB" id="260091at2759"/>
<feature type="domain" description="Cytochrome b5 heme-binding" evidence="6">
    <location>
        <begin position="5"/>
        <end position="83"/>
    </location>
</feature>